<evidence type="ECO:0000313" key="3">
    <source>
        <dbReference type="EMBL" id="CAH9142349.1"/>
    </source>
</evidence>
<dbReference type="EMBL" id="CAMAPF010000134">
    <property type="protein sequence ID" value="CAH9106089.1"/>
    <property type="molecule type" value="Genomic_DNA"/>
</dbReference>
<dbReference type="AlphaFoldDB" id="A0AAV0G3P2"/>
<organism evidence="3 4">
    <name type="scientific">Cuscuta epithymum</name>
    <dbReference type="NCBI Taxonomy" id="186058"/>
    <lineage>
        <taxon>Eukaryota</taxon>
        <taxon>Viridiplantae</taxon>
        <taxon>Streptophyta</taxon>
        <taxon>Embryophyta</taxon>
        <taxon>Tracheophyta</taxon>
        <taxon>Spermatophyta</taxon>
        <taxon>Magnoliopsida</taxon>
        <taxon>eudicotyledons</taxon>
        <taxon>Gunneridae</taxon>
        <taxon>Pentapetalae</taxon>
        <taxon>asterids</taxon>
        <taxon>lamiids</taxon>
        <taxon>Solanales</taxon>
        <taxon>Convolvulaceae</taxon>
        <taxon>Cuscuteae</taxon>
        <taxon>Cuscuta</taxon>
        <taxon>Cuscuta subgen. Cuscuta</taxon>
    </lineage>
</organism>
<gene>
    <name evidence="2" type="ORF">CEPIT_LOCUS17434</name>
    <name evidence="3" type="ORF">CEPIT_LOCUS39834</name>
</gene>
<dbReference type="EMBL" id="CAMAPF010001040">
    <property type="protein sequence ID" value="CAH9142349.1"/>
    <property type="molecule type" value="Genomic_DNA"/>
</dbReference>
<proteinExistence type="predicted"/>
<comment type="caution">
    <text evidence="3">The sequence shown here is derived from an EMBL/GenBank/DDBJ whole genome shotgun (WGS) entry which is preliminary data.</text>
</comment>
<evidence type="ECO:0000313" key="4">
    <source>
        <dbReference type="Proteomes" id="UP001152523"/>
    </source>
</evidence>
<feature type="compositionally biased region" description="Acidic residues" evidence="1">
    <location>
        <begin position="47"/>
        <end position="56"/>
    </location>
</feature>
<sequence>MGTRVPVQHYDLRPDAVSYIQSPLDDLNAGEGLGGASDDVDRGGGDITEESLDNDEESTAVHSELSNFLLAIRFDDGRVVAHISDTNTPSLTGLKLFGKLRIFFESVALNNSRILVSFQFRPSFVKIEATFMYFTPYGREEVTLPSSNLCKRRKPTPG</sequence>
<evidence type="ECO:0000256" key="1">
    <source>
        <dbReference type="SAM" id="MobiDB-lite"/>
    </source>
</evidence>
<keyword evidence="4" id="KW-1185">Reference proteome</keyword>
<reference evidence="3" key="1">
    <citation type="submission" date="2022-07" db="EMBL/GenBank/DDBJ databases">
        <authorList>
            <person name="Macas J."/>
            <person name="Novak P."/>
            <person name="Neumann P."/>
        </authorList>
    </citation>
    <scope>NUCLEOTIDE SEQUENCE</scope>
</reference>
<dbReference type="Proteomes" id="UP001152523">
    <property type="component" value="Unassembled WGS sequence"/>
</dbReference>
<feature type="region of interest" description="Disordered" evidence="1">
    <location>
        <begin position="31"/>
        <end position="56"/>
    </location>
</feature>
<protein>
    <submittedName>
        <fullName evidence="3">Uncharacterized protein</fullName>
    </submittedName>
</protein>
<name>A0AAV0G3P2_9ASTE</name>
<accession>A0AAV0G3P2</accession>
<evidence type="ECO:0000313" key="2">
    <source>
        <dbReference type="EMBL" id="CAH9106089.1"/>
    </source>
</evidence>